<evidence type="ECO:0000256" key="4">
    <source>
        <dbReference type="ARBA" id="ARBA00023163"/>
    </source>
</evidence>
<evidence type="ECO:0000256" key="3">
    <source>
        <dbReference type="ARBA" id="ARBA00023015"/>
    </source>
</evidence>
<feature type="region of interest" description="Disordered" evidence="6">
    <location>
        <begin position="239"/>
        <end position="298"/>
    </location>
</feature>
<organism evidence="7 8">
    <name type="scientific">Lyophyllum shimeji</name>
    <name type="common">Hon-shimeji</name>
    <name type="synonym">Tricholoma shimeji</name>
    <dbReference type="NCBI Taxonomy" id="47721"/>
    <lineage>
        <taxon>Eukaryota</taxon>
        <taxon>Fungi</taxon>
        <taxon>Dikarya</taxon>
        <taxon>Basidiomycota</taxon>
        <taxon>Agaricomycotina</taxon>
        <taxon>Agaricomycetes</taxon>
        <taxon>Agaricomycetidae</taxon>
        <taxon>Agaricales</taxon>
        <taxon>Tricholomatineae</taxon>
        <taxon>Lyophyllaceae</taxon>
        <taxon>Lyophyllum</taxon>
    </lineage>
</organism>
<dbReference type="Proteomes" id="UP001063166">
    <property type="component" value="Unassembled WGS sequence"/>
</dbReference>
<feature type="compositionally biased region" description="Low complexity" evidence="6">
    <location>
        <begin position="70"/>
        <end position="85"/>
    </location>
</feature>
<comment type="caution">
    <text evidence="7">The sequence shown here is derived from an EMBL/GenBank/DDBJ whole genome shotgun (WGS) entry which is preliminary data.</text>
</comment>
<feature type="compositionally biased region" description="Gly residues" evidence="6">
    <location>
        <begin position="348"/>
        <end position="359"/>
    </location>
</feature>
<evidence type="ECO:0000313" key="8">
    <source>
        <dbReference type="Proteomes" id="UP001063166"/>
    </source>
</evidence>
<evidence type="ECO:0000313" key="7">
    <source>
        <dbReference type="EMBL" id="GLB43274.1"/>
    </source>
</evidence>
<accession>A0A9P3PXG6</accession>
<dbReference type="InterPro" id="IPR013907">
    <property type="entry name" value="Sds3"/>
</dbReference>
<gene>
    <name evidence="7" type="ORF">LshimejAT787_1301750</name>
</gene>
<evidence type="ECO:0000256" key="5">
    <source>
        <dbReference type="ARBA" id="ARBA00023242"/>
    </source>
</evidence>
<name>A0A9P3PXG6_LYOSH</name>
<keyword evidence="2" id="KW-0678">Repressor</keyword>
<keyword evidence="5" id="KW-0539">Nucleus</keyword>
<dbReference type="AlphaFoldDB" id="A0A9P3PXG6"/>
<dbReference type="GO" id="GO:0005654">
    <property type="term" value="C:nucleoplasm"/>
    <property type="evidence" value="ECO:0007669"/>
    <property type="project" value="UniProtKB-ARBA"/>
</dbReference>
<feature type="compositionally biased region" description="Basic and acidic residues" evidence="6">
    <location>
        <begin position="239"/>
        <end position="252"/>
    </location>
</feature>
<keyword evidence="4" id="KW-0804">Transcription</keyword>
<dbReference type="EMBL" id="BRPK01000013">
    <property type="protein sequence ID" value="GLB43274.1"/>
    <property type="molecule type" value="Genomic_DNA"/>
</dbReference>
<feature type="compositionally biased region" description="Basic and acidic residues" evidence="6">
    <location>
        <begin position="123"/>
        <end position="151"/>
    </location>
</feature>
<evidence type="ECO:0000256" key="1">
    <source>
        <dbReference type="ARBA" id="ARBA00004123"/>
    </source>
</evidence>
<protein>
    <submittedName>
        <fullName evidence="7">Sds3-like</fullName>
    </submittedName>
</protein>
<dbReference type="SMART" id="SM01401">
    <property type="entry name" value="Sds3"/>
    <property type="match status" value="1"/>
</dbReference>
<dbReference type="OrthoDB" id="70376at2759"/>
<feature type="compositionally biased region" description="Low complexity" evidence="6">
    <location>
        <begin position="285"/>
        <end position="297"/>
    </location>
</feature>
<dbReference type="GO" id="GO:0010468">
    <property type="term" value="P:regulation of gene expression"/>
    <property type="evidence" value="ECO:0007669"/>
    <property type="project" value="UniProtKB-ARBA"/>
</dbReference>
<keyword evidence="3" id="KW-0805">Transcription regulation</keyword>
<keyword evidence="8" id="KW-1185">Reference proteome</keyword>
<feature type="compositionally biased region" description="Low complexity" evidence="6">
    <location>
        <begin position="97"/>
        <end position="110"/>
    </location>
</feature>
<evidence type="ECO:0000256" key="6">
    <source>
        <dbReference type="SAM" id="MobiDB-lite"/>
    </source>
</evidence>
<feature type="region of interest" description="Disordered" evidence="6">
    <location>
        <begin position="324"/>
        <end position="359"/>
    </location>
</feature>
<comment type="subcellular location">
    <subcellularLocation>
        <location evidence="1">Nucleus</location>
    </subcellularLocation>
</comment>
<feature type="region of interest" description="Disordered" evidence="6">
    <location>
        <begin position="58"/>
        <end position="151"/>
    </location>
</feature>
<sequence>MCTSPARHLNPEAGLQRSSADLFDVDVVSLVLLRLPPTDNVNNAPQPGLFPIHTIHASSSHAHHIHTAHTSHTPHTSHSHGGSSHFKPPPGVPDIYSHQQNHQTTTSSSSRIHAHTTTLTHHGSMEDGKKEKRRRELAGKLGKEMSDRRDDGRHYHETIASLHAAAHQLSTRPETVALFMLRMMPLTLERGALLAQAEWEERHGLECAQMAYDEERERVEEEWRRGRERVRERLLEGVEERRRRAREEKEGEGTTGDPSLDSASRPHITRKLRNKLGTSPPPTPLGGSTTALPTPGLISSLPITSGPFLNPHSLAVDELPSPFPLPLTSTTAPKTADGGGGGRRRPKGNGGGGQQMVGGLGKSLYMLSGCKEGEVESDLNEIRRGNKRRRATAVALGKLAVS</sequence>
<reference evidence="7" key="1">
    <citation type="submission" date="2022-07" db="EMBL/GenBank/DDBJ databases">
        <title>The genome of Lyophyllum shimeji provides insight into the initial evolution of ectomycorrhizal fungal genome.</title>
        <authorList>
            <person name="Kobayashi Y."/>
            <person name="Shibata T."/>
            <person name="Hirakawa H."/>
            <person name="Shigenobu S."/>
            <person name="Nishiyama T."/>
            <person name="Yamada A."/>
            <person name="Hasebe M."/>
            <person name="Kawaguchi M."/>
        </authorList>
    </citation>
    <scope>NUCLEOTIDE SEQUENCE</scope>
    <source>
        <strain evidence="7">AT787</strain>
    </source>
</reference>
<evidence type="ECO:0000256" key="2">
    <source>
        <dbReference type="ARBA" id="ARBA00022491"/>
    </source>
</evidence>
<proteinExistence type="predicted"/>